<evidence type="ECO:0000256" key="14">
    <source>
        <dbReference type="SAM" id="MobiDB-lite"/>
    </source>
</evidence>
<evidence type="ECO:0000256" key="6">
    <source>
        <dbReference type="ARBA" id="ARBA00022490"/>
    </source>
</evidence>
<dbReference type="EMBL" id="EAAA01002581">
    <property type="status" value="NOT_ANNOTATED_CDS"/>
    <property type="molecule type" value="Genomic_DNA"/>
</dbReference>
<dbReference type="GeneTree" id="ENSGT00390000016404"/>
<dbReference type="PROSITE" id="PS51787">
    <property type="entry name" value="LON_N"/>
    <property type="match status" value="1"/>
</dbReference>
<dbReference type="Pfam" id="PF02190">
    <property type="entry name" value="LON_substr_bdg"/>
    <property type="match status" value="1"/>
</dbReference>
<evidence type="ECO:0000256" key="1">
    <source>
        <dbReference type="ARBA" id="ARBA00004123"/>
    </source>
</evidence>
<comment type="similarity">
    <text evidence="4">Belongs to the CRBN family.</text>
</comment>
<dbReference type="GO" id="GO:0046872">
    <property type="term" value="F:metal ion binding"/>
    <property type="evidence" value="ECO:0007669"/>
    <property type="project" value="UniProtKB-KW"/>
</dbReference>
<comment type="subunit">
    <text evidence="13">Likely a component of a DCX (DDB1-CUL4-X-box) protein ligase complex. May interact with pic/DDB1.</text>
</comment>
<feature type="domain" description="CULT" evidence="16">
    <location>
        <begin position="313"/>
        <end position="420"/>
    </location>
</feature>
<dbReference type="GO" id="GO:0016567">
    <property type="term" value="P:protein ubiquitination"/>
    <property type="evidence" value="ECO:0007669"/>
    <property type="project" value="UniProtKB-UniPathway"/>
</dbReference>
<dbReference type="Gene3D" id="2.170.150.20">
    <property type="entry name" value="Peptide methionine sulfoxide reductase"/>
    <property type="match status" value="1"/>
</dbReference>
<dbReference type="InterPro" id="IPR004910">
    <property type="entry name" value="Yippee/Mis18/Cereblon"/>
</dbReference>
<dbReference type="PROSITE" id="PS51788">
    <property type="entry name" value="CULT"/>
    <property type="match status" value="1"/>
</dbReference>
<evidence type="ECO:0000256" key="12">
    <source>
        <dbReference type="ARBA" id="ARBA00046075"/>
    </source>
</evidence>
<dbReference type="Gene3D" id="1.20.58.1480">
    <property type="match status" value="1"/>
</dbReference>
<dbReference type="CDD" id="cd15777">
    <property type="entry name" value="CRBN_C_like"/>
    <property type="match status" value="1"/>
</dbReference>
<evidence type="ECO:0000256" key="8">
    <source>
        <dbReference type="ARBA" id="ARBA00022786"/>
    </source>
</evidence>
<dbReference type="OMA" id="SPQYIAR"/>
<dbReference type="GO" id="GO:0031464">
    <property type="term" value="C:Cul4A-RING E3 ubiquitin ligase complex"/>
    <property type="evidence" value="ECO:0000318"/>
    <property type="project" value="GO_Central"/>
</dbReference>
<evidence type="ECO:0000313" key="17">
    <source>
        <dbReference type="Ensembl" id="ENSCINP00000024553.2"/>
    </source>
</evidence>
<dbReference type="GO" id="GO:0030177">
    <property type="term" value="P:positive regulation of Wnt signaling pathway"/>
    <property type="evidence" value="ECO:0000318"/>
    <property type="project" value="GO_Central"/>
</dbReference>
<comment type="function">
    <text evidence="12">Substrate recognition component of a DCX (DDB1-CUL4-X-box) E3 protein ligase complex that mediates the ubiquitination and subsequent proteasomal degradation of target proteins. Has an essential role in mediating growth by negatively regulating insulin signaling. It also has a role in maintaining presynaptic function in the neuromuscular junction synapses of third-instar larvae.</text>
</comment>
<evidence type="ECO:0000259" key="15">
    <source>
        <dbReference type="PROSITE" id="PS51787"/>
    </source>
</evidence>
<protein>
    <recommendedName>
        <fullName evidence="5">Protein cereblon</fullName>
    </recommendedName>
    <alternativeName>
        <fullName evidence="11">Protein ohgata</fullName>
    </alternativeName>
</protein>
<dbReference type="InterPro" id="IPR003111">
    <property type="entry name" value="Lon_prtase_N"/>
</dbReference>
<evidence type="ECO:0000256" key="5">
    <source>
        <dbReference type="ARBA" id="ARBA00014394"/>
    </source>
</evidence>
<evidence type="ECO:0000256" key="13">
    <source>
        <dbReference type="ARBA" id="ARBA00046796"/>
    </source>
</evidence>
<dbReference type="PANTHER" id="PTHR14255:SF4">
    <property type="entry name" value="PROTEIN CEREBLON"/>
    <property type="match status" value="1"/>
</dbReference>
<reference evidence="17" key="3">
    <citation type="submission" date="2025-08" db="UniProtKB">
        <authorList>
            <consortium name="Ensembl"/>
        </authorList>
    </citation>
    <scope>IDENTIFICATION</scope>
</reference>
<dbReference type="FunFam" id="2.170.150.20:FF:000005">
    <property type="entry name" value="Blast:Protein cereblon homolog"/>
    <property type="match status" value="1"/>
</dbReference>
<feature type="compositionally biased region" description="Polar residues" evidence="14">
    <location>
        <begin position="30"/>
        <end position="43"/>
    </location>
</feature>
<dbReference type="UniPathway" id="UPA00143"/>
<feature type="domain" description="Lon N-terminal" evidence="15">
    <location>
        <begin position="69"/>
        <end position="314"/>
    </location>
</feature>
<evidence type="ECO:0000256" key="11">
    <source>
        <dbReference type="ARBA" id="ARBA00030079"/>
    </source>
</evidence>
<dbReference type="GO" id="GO:0005634">
    <property type="term" value="C:nucleus"/>
    <property type="evidence" value="ECO:0000318"/>
    <property type="project" value="GO_Central"/>
</dbReference>
<dbReference type="InterPro" id="IPR015947">
    <property type="entry name" value="PUA-like_sf"/>
</dbReference>
<keyword evidence="6" id="KW-0963">Cytoplasm</keyword>
<name>F6YX11_CIOIN</name>
<evidence type="ECO:0000313" key="18">
    <source>
        <dbReference type="Proteomes" id="UP000008144"/>
    </source>
</evidence>
<keyword evidence="18" id="KW-1185">Reference proteome</keyword>
<organism evidence="17 18">
    <name type="scientific">Ciona intestinalis</name>
    <name type="common">Transparent sea squirt</name>
    <name type="synonym">Ascidia intestinalis</name>
    <dbReference type="NCBI Taxonomy" id="7719"/>
    <lineage>
        <taxon>Eukaryota</taxon>
        <taxon>Metazoa</taxon>
        <taxon>Chordata</taxon>
        <taxon>Tunicata</taxon>
        <taxon>Ascidiacea</taxon>
        <taxon>Phlebobranchia</taxon>
        <taxon>Cionidae</taxon>
        <taxon>Ciona</taxon>
    </lineage>
</organism>
<dbReference type="InParanoid" id="F6YX11"/>
<feature type="region of interest" description="Disordered" evidence="14">
    <location>
        <begin position="1"/>
        <end position="43"/>
    </location>
</feature>
<dbReference type="InterPro" id="IPR034750">
    <property type="entry name" value="CULT"/>
</dbReference>
<dbReference type="InterPro" id="IPR046336">
    <property type="entry name" value="Lon_prtase_N_sf"/>
</dbReference>
<dbReference type="STRING" id="7719.ENSCINP00000024553"/>
<evidence type="ECO:0000256" key="7">
    <source>
        <dbReference type="ARBA" id="ARBA00022723"/>
    </source>
</evidence>
<evidence type="ECO:0000259" key="16">
    <source>
        <dbReference type="PROSITE" id="PS51788"/>
    </source>
</evidence>
<comment type="pathway">
    <text evidence="3">Protein modification; protein ubiquitination.</text>
</comment>
<reference evidence="17" key="4">
    <citation type="submission" date="2025-09" db="UniProtKB">
        <authorList>
            <consortium name="Ensembl"/>
        </authorList>
    </citation>
    <scope>IDENTIFICATION</scope>
</reference>
<evidence type="ECO:0000256" key="9">
    <source>
        <dbReference type="ARBA" id="ARBA00022833"/>
    </source>
</evidence>
<keyword evidence="7" id="KW-0479">Metal-binding</keyword>
<proteinExistence type="inferred from homology"/>
<dbReference type="Gene3D" id="2.30.130.40">
    <property type="entry name" value="LON domain-like"/>
    <property type="match status" value="1"/>
</dbReference>
<evidence type="ECO:0000256" key="4">
    <source>
        <dbReference type="ARBA" id="ARBA00005293"/>
    </source>
</evidence>
<dbReference type="GO" id="GO:0005737">
    <property type="term" value="C:cytoplasm"/>
    <property type="evidence" value="ECO:0007669"/>
    <property type="project" value="UniProtKB-SubCell"/>
</dbReference>
<reference evidence="17" key="2">
    <citation type="journal article" date="2008" name="Genome Biol.">
        <title>Improved genome assembly and evidence-based global gene model set for the chordate Ciona intestinalis: new insight into intron and operon populations.</title>
        <authorList>
            <person name="Satou Y."/>
            <person name="Mineta K."/>
            <person name="Ogasawara M."/>
            <person name="Sasakura Y."/>
            <person name="Shoguchi E."/>
            <person name="Ueno K."/>
            <person name="Yamada L."/>
            <person name="Matsumoto J."/>
            <person name="Wasserscheid J."/>
            <person name="Dewar K."/>
            <person name="Wiley G.B."/>
            <person name="Macmil S.L."/>
            <person name="Roe B.A."/>
            <person name="Zeller R.W."/>
            <person name="Hastings K.E."/>
            <person name="Lemaire P."/>
            <person name="Lindquist E."/>
            <person name="Endo T."/>
            <person name="Hotta K."/>
            <person name="Inaba K."/>
        </authorList>
    </citation>
    <scope>NUCLEOTIDE SEQUENCE [LARGE SCALE GENOMIC DNA]</scope>
    <source>
        <strain evidence="17">wild type</strain>
    </source>
</reference>
<feature type="compositionally biased region" description="Acidic residues" evidence="14">
    <location>
        <begin position="1"/>
        <end position="27"/>
    </location>
</feature>
<sequence>VDDEQNELESSEEEEEGDSDPEDDDETENIKTPTNITFDKNLPTSHSYLGEMEDCSGVPYQKEDSYITMPIMYVNDFVLIPGQTLPLQIARFNEVALIQRVMEQEDKTFGVLTANPTISSGTQVTKNLYDFGCTAEIRSFRETDDHEVTQLRIVAVGRQRFQLMEKRTQLDGVKEANITVPTPVPLKVLSLTLNTLILPSKQSKEYNTSSSQFPLQSNYQHTWKHMRRNAWSTSWQPWVHRMYDVDFLRLEIFKELREWNGRLLETQCPVGATDFSFWVVTMVPLSVERRLFLLQLQSAVQRLRCELNLLRKSTTLHCSHCSLRIAERKDVFSMSTSGPMAAYVNPGGVVHETLTLYKTTSLDHVGRRSTEHSWFPGYAWTICECRRCSRHMGWRFTATNPNLIPQKFWGLTRSALSPQVADSDVIGDDQQTLCI</sequence>
<dbReference type="HOGENOM" id="CLU_025648_1_1_1"/>
<dbReference type="PANTHER" id="PTHR14255">
    <property type="entry name" value="CEREBLON"/>
    <property type="match status" value="1"/>
</dbReference>
<keyword evidence="8" id="KW-0833">Ubl conjugation pathway</keyword>
<accession>F6YX11</accession>
<dbReference type="GO" id="GO:0043161">
    <property type="term" value="P:proteasome-mediated ubiquitin-dependent protein catabolic process"/>
    <property type="evidence" value="ECO:0000318"/>
    <property type="project" value="GO_Central"/>
</dbReference>
<evidence type="ECO:0000256" key="2">
    <source>
        <dbReference type="ARBA" id="ARBA00004496"/>
    </source>
</evidence>
<dbReference type="SMART" id="SM00464">
    <property type="entry name" value="LON"/>
    <property type="match status" value="1"/>
</dbReference>
<dbReference type="FunCoup" id="F6YX11">
    <property type="interactions" value="212"/>
</dbReference>
<dbReference type="AlphaFoldDB" id="F6YX11"/>
<dbReference type="Proteomes" id="UP000008144">
    <property type="component" value="Chromosome 8"/>
</dbReference>
<dbReference type="SUPFAM" id="SSF88697">
    <property type="entry name" value="PUA domain-like"/>
    <property type="match status" value="1"/>
</dbReference>
<comment type="subcellular location">
    <subcellularLocation>
        <location evidence="2">Cytoplasm</location>
    </subcellularLocation>
    <subcellularLocation>
        <location evidence="1">Nucleus</location>
    </subcellularLocation>
</comment>
<reference evidence="18" key="1">
    <citation type="journal article" date="2002" name="Science">
        <title>The draft genome of Ciona intestinalis: insights into chordate and vertebrate origins.</title>
        <authorList>
            <person name="Dehal P."/>
            <person name="Satou Y."/>
            <person name="Campbell R.K."/>
            <person name="Chapman J."/>
            <person name="Degnan B."/>
            <person name="De Tomaso A."/>
            <person name="Davidson B."/>
            <person name="Di Gregorio A."/>
            <person name="Gelpke M."/>
            <person name="Goodstein D.M."/>
            <person name="Harafuji N."/>
            <person name="Hastings K.E."/>
            <person name="Ho I."/>
            <person name="Hotta K."/>
            <person name="Huang W."/>
            <person name="Kawashima T."/>
            <person name="Lemaire P."/>
            <person name="Martinez D."/>
            <person name="Meinertzhagen I.A."/>
            <person name="Necula S."/>
            <person name="Nonaka M."/>
            <person name="Putnam N."/>
            <person name="Rash S."/>
            <person name="Saiga H."/>
            <person name="Satake M."/>
            <person name="Terry A."/>
            <person name="Yamada L."/>
            <person name="Wang H.G."/>
            <person name="Awazu S."/>
            <person name="Azumi K."/>
            <person name="Boore J."/>
            <person name="Branno M."/>
            <person name="Chin-Bow S."/>
            <person name="DeSantis R."/>
            <person name="Doyle S."/>
            <person name="Francino P."/>
            <person name="Keys D.N."/>
            <person name="Haga S."/>
            <person name="Hayashi H."/>
            <person name="Hino K."/>
            <person name="Imai K.S."/>
            <person name="Inaba K."/>
            <person name="Kano S."/>
            <person name="Kobayashi K."/>
            <person name="Kobayashi M."/>
            <person name="Lee B.I."/>
            <person name="Makabe K.W."/>
            <person name="Manohar C."/>
            <person name="Matassi G."/>
            <person name="Medina M."/>
            <person name="Mochizuki Y."/>
            <person name="Mount S."/>
            <person name="Morishita T."/>
            <person name="Miura S."/>
            <person name="Nakayama A."/>
            <person name="Nishizaka S."/>
            <person name="Nomoto H."/>
            <person name="Ohta F."/>
            <person name="Oishi K."/>
            <person name="Rigoutsos I."/>
            <person name="Sano M."/>
            <person name="Sasaki A."/>
            <person name="Sasakura Y."/>
            <person name="Shoguchi E."/>
            <person name="Shin-i T."/>
            <person name="Spagnuolo A."/>
            <person name="Stainier D."/>
            <person name="Suzuki M.M."/>
            <person name="Tassy O."/>
            <person name="Takatori N."/>
            <person name="Tokuoka M."/>
            <person name="Yagi K."/>
            <person name="Yoshizaki F."/>
            <person name="Wada S."/>
            <person name="Zhang C."/>
            <person name="Hyatt P.D."/>
            <person name="Larimer F."/>
            <person name="Detter C."/>
            <person name="Doggett N."/>
            <person name="Glavina T."/>
            <person name="Hawkins T."/>
            <person name="Richardson P."/>
            <person name="Lucas S."/>
            <person name="Kohara Y."/>
            <person name="Levine M."/>
            <person name="Satoh N."/>
            <person name="Rokhsar D.S."/>
        </authorList>
    </citation>
    <scope>NUCLEOTIDE SEQUENCE [LARGE SCALE GENOMIC DNA]</scope>
</reference>
<keyword evidence="9" id="KW-0862">Zinc</keyword>
<keyword evidence="10" id="KW-0539">Nucleus</keyword>
<dbReference type="Ensembl" id="ENSCINT00000024799.2">
    <property type="protein sequence ID" value="ENSCINP00000024553.2"/>
    <property type="gene ID" value="ENSCING00000004842.3"/>
</dbReference>
<dbReference type="Pfam" id="PF03226">
    <property type="entry name" value="Yippee-Mis18"/>
    <property type="match status" value="1"/>
</dbReference>
<evidence type="ECO:0000256" key="10">
    <source>
        <dbReference type="ARBA" id="ARBA00023242"/>
    </source>
</evidence>
<evidence type="ECO:0000256" key="3">
    <source>
        <dbReference type="ARBA" id="ARBA00004906"/>
    </source>
</evidence>